<comment type="caution">
    <text evidence="4">The sequence shown here is derived from an EMBL/GenBank/DDBJ whole genome shotgun (WGS) entry which is preliminary data.</text>
</comment>
<evidence type="ECO:0000259" key="3">
    <source>
        <dbReference type="PROSITE" id="PS50211"/>
    </source>
</evidence>
<accession>A0A2U1J167</accession>
<dbReference type="GO" id="GO:0005085">
    <property type="term" value="F:guanyl-nucleotide exchange factor activity"/>
    <property type="evidence" value="ECO:0007669"/>
    <property type="project" value="InterPro"/>
</dbReference>
<dbReference type="AlphaFoldDB" id="A0A2U1J167"/>
<organism evidence="4 5">
    <name type="scientific">Smittium angustum</name>
    <dbReference type="NCBI Taxonomy" id="133377"/>
    <lineage>
        <taxon>Eukaryota</taxon>
        <taxon>Fungi</taxon>
        <taxon>Fungi incertae sedis</taxon>
        <taxon>Zoopagomycota</taxon>
        <taxon>Kickxellomycotina</taxon>
        <taxon>Harpellomycetes</taxon>
        <taxon>Harpellales</taxon>
        <taxon>Legeriomycetaceae</taxon>
        <taxon>Smittium</taxon>
    </lineage>
</organism>
<comment type="similarity">
    <text evidence="1">Belongs to the DENND6 family.</text>
</comment>
<reference evidence="4 5" key="1">
    <citation type="journal article" date="2018" name="MBio">
        <title>Comparative Genomics Reveals the Core Gene Toolbox for the Fungus-Insect Symbiosis.</title>
        <authorList>
            <person name="Wang Y."/>
            <person name="Stata M."/>
            <person name="Wang W."/>
            <person name="Stajich J.E."/>
            <person name="White M.M."/>
            <person name="Moncalvo J.M."/>
        </authorList>
    </citation>
    <scope>NUCLEOTIDE SEQUENCE [LARGE SCALE GENOMIC DNA]</scope>
    <source>
        <strain evidence="4 5">AUS-126-30</strain>
    </source>
</reference>
<evidence type="ECO:0000256" key="2">
    <source>
        <dbReference type="SAM" id="MobiDB-lite"/>
    </source>
</evidence>
<dbReference type="PROSITE" id="PS50211">
    <property type="entry name" value="DENN"/>
    <property type="match status" value="1"/>
</dbReference>
<gene>
    <name evidence="4" type="ORF">BB558_005238</name>
</gene>
<proteinExistence type="inferred from homology"/>
<dbReference type="PANTHER" id="PTHR13677">
    <property type="entry name" value="LD41638P"/>
    <property type="match status" value="1"/>
</dbReference>
<evidence type="ECO:0000313" key="5">
    <source>
        <dbReference type="Proteomes" id="UP000245591"/>
    </source>
</evidence>
<evidence type="ECO:0000256" key="1">
    <source>
        <dbReference type="ARBA" id="ARBA00007159"/>
    </source>
</evidence>
<dbReference type="PANTHER" id="PTHR13677:SF0">
    <property type="entry name" value="LD41638P"/>
    <property type="match status" value="1"/>
</dbReference>
<keyword evidence="5" id="KW-1185">Reference proteome</keyword>
<dbReference type="InterPro" id="IPR037516">
    <property type="entry name" value="Tripartite_DENN"/>
</dbReference>
<protein>
    <recommendedName>
        <fullName evidence="3">UDENN domain-containing protein</fullName>
    </recommendedName>
</protein>
<evidence type="ECO:0000313" key="4">
    <source>
        <dbReference type="EMBL" id="PVZ98767.1"/>
    </source>
</evidence>
<dbReference type="InterPro" id="IPR024224">
    <property type="entry name" value="DENND6"/>
</dbReference>
<dbReference type="GO" id="GO:0055037">
    <property type="term" value="C:recycling endosome"/>
    <property type="evidence" value="ECO:0007669"/>
    <property type="project" value="TreeGrafter"/>
</dbReference>
<dbReference type="Proteomes" id="UP000245591">
    <property type="component" value="Unassembled WGS sequence"/>
</dbReference>
<feature type="region of interest" description="Disordered" evidence="2">
    <location>
        <begin position="965"/>
        <end position="984"/>
    </location>
</feature>
<sequence>MNFNDNPKAAHTHKYTTNAIIRLEDIQYESLESENKFSEHSPSPLESKNLSYKVSNSTTLNGIGIEFPKAETPSLLSSNDVSIDEDQTKVDEITRRMERVLTVLTSNIPNTERKKYNKPKINKSGYKKDEKTRCEINEKAFDSETSTLENNLVFNEESIKKLQEWIICIAITTFDEDSGPAILFKYPKTEFDKSEEKAIRFSSMPDSTINEICDSVYSFKFRTNTKRPNFGKDTVFLNAYVFFRQRKDPEKKRGGSQGSVVIITHLELHGLFLKLAEIIGPLYFDFGQTVLEAAVQNIIDWPHPQSGKLLVLPLLDTVLRVDMPIPNTVQLLETSLFDSKSFTPNEDILASIVPEGILRNFKSNLSDLWICWELMILAESLVVFADSPARSFEVVCGLVDLIYPIKYCGDFRPYFTLQDPDFFSIVSSKRVHPNTVLGVTNPFFKDSLNHWPHKLVLKSASRIQKIKTGGGLSRKKTISSSIISLKPSKNNSSIFNGGSSGANFQIKAVSKKMFEGINPSTEKSGWGMYTKYVPLVTPDEDMIASVDKSKLYCHKQPWHLDNSIRRYFSSLTEQFLTPLNRYFSTLVPPVPRNFVKITKIDKHSFFCIYTCPPSLSQWKNSDFFVSLVQHGLPEGLIGKSTTTSKATAAASAIAAAIFSKQPLKQVSTNTNISNSGTNLMGTNTFGQNSSSQKHMKNHRNSFTAPKINSEWREFYSNFLKCGNFATWLAKRSEEAKAELWKRYFASIANYDILEWMYASGTLILTNVTDNVHETPQLVTRKVNNPRNSDGMVALLNGTSRSNYLEPERSGYYKSSSLSPFIAISSLDKEFDAIPIEPSRSTSATLDQYNKIKGYGSNNENISRLKNGVGKHVFNPKTDYLSVSGKTSPVLIRSNSQTSFMSTKGETYTGSQVAVLGSRGALVGFINSPSQNTDNGNEKLNPKKNILNELSKGSVNGEMLRSKSENAFGINSPHTPGHQKESKEKKKTFSAETLVKDIPYNEIPLKTQRSVEELISMADFLATVAGIPINKNSTNGRGECAHQNNKFNIEYDKAPSYEHMTTQQSESIKKMLHMISLCLSENAPNRYLIG</sequence>
<feature type="domain" description="UDENN" evidence="3">
    <location>
        <begin position="167"/>
        <end position="605"/>
    </location>
</feature>
<name>A0A2U1J167_SMIAN</name>
<dbReference type="EMBL" id="MBFU01000513">
    <property type="protein sequence ID" value="PVZ98767.1"/>
    <property type="molecule type" value="Genomic_DNA"/>
</dbReference>